<dbReference type="AlphaFoldDB" id="A0A1D3JSZ1"/>
<proteinExistence type="predicted"/>
<dbReference type="EMBL" id="LT599583">
    <property type="protein sequence ID" value="SBW79081.1"/>
    <property type="molecule type" value="Genomic_DNA"/>
</dbReference>
<organism evidence="1 2">
    <name type="scientific">Pseudomonas veronii 1YdBTEX2</name>
    <dbReference type="NCBI Taxonomy" id="1295141"/>
    <lineage>
        <taxon>Bacteria</taxon>
        <taxon>Pseudomonadati</taxon>
        <taxon>Pseudomonadota</taxon>
        <taxon>Gammaproteobacteria</taxon>
        <taxon>Pseudomonadales</taxon>
        <taxon>Pseudomonadaceae</taxon>
        <taxon>Pseudomonas</taxon>
    </lineage>
</organism>
<gene>
    <name evidence="1" type="ORF">PVE_R1G1194</name>
</gene>
<evidence type="ECO:0000313" key="2">
    <source>
        <dbReference type="Proteomes" id="UP000245431"/>
    </source>
</evidence>
<name>A0A1D3JSZ1_PSEVE</name>
<accession>A0A1D3JSZ1</accession>
<protein>
    <submittedName>
        <fullName evidence="1">Uncharacterized protein</fullName>
    </submittedName>
</protein>
<sequence>MPLRDFATIARFFWRWPMLPRAAIETFSNTQPLQSLTNTANLRPLDVRRKTTAARASHY</sequence>
<reference evidence="2" key="1">
    <citation type="submission" date="2016-07" db="EMBL/GenBank/DDBJ databases">
        <authorList>
            <person name="Florea S."/>
            <person name="Webb J.S."/>
            <person name="Jaromczyk J."/>
            <person name="Schardl C.L."/>
        </authorList>
    </citation>
    <scope>NUCLEOTIDE SEQUENCE [LARGE SCALE GENOMIC DNA]</scope>
    <source>
        <strain evidence="2">1YdBTEX2</strain>
    </source>
</reference>
<dbReference type="Proteomes" id="UP000245431">
    <property type="component" value="Chromosome PVE_r1"/>
</dbReference>
<evidence type="ECO:0000313" key="1">
    <source>
        <dbReference type="EMBL" id="SBW79081.1"/>
    </source>
</evidence>